<keyword evidence="8" id="KW-0813">Transport</keyword>
<dbReference type="InterPro" id="IPR050298">
    <property type="entry name" value="Gram-neg_bact_OMP"/>
</dbReference>
<dbReference type="PANTHER" id="PTHR34501:SF8">
    <property type="entry name" value="OUTER MEMBRANE PORIN N-RELATED"/>
    <property type="match status" value="1"/>
</dbReference>
<dbReference type="GeneID" id="99865213"/>
<dbReference type="Pfam" id="PF00267">
    <property type="entry name" value="Porin_1"/>
    <property type="match status" value="1"/>
</dbReference>
<dbReference type="PRINTS" id="PR00183">
    <property type="entry name" value="ECOLIPORIN"/>
</dbReference>
<proteinExistence type="inferred from homology"/>
<sequence length="384" mass="41728">MMKKSALAILTAALALSTAAQAAEVYNKDGNKLDFYGKVKAMRYMSEADTNASNNADKSYVRIGFKGQTQINDQLTGYGQWEYNFSASNSEGGADAQAGNKTRLGFAGLKLNDFGSIDYGRNYGVIYDVEAWTDMMPEFGGTGYTRADTYMLTRGNSMLTYRNNDFFGLVDGLKFALQYQGKNDASSTRAGNVSNGDGYGASLSYKIIDGLSVNGAFSSSNRLIANETTPGLGQKNAAFGSGDKAEAWATGLKYDNNGVYLATTYAETRNMNPINSGATFTQANGTTTAVSGYVNKLSNFEVVAQYQFDWGLRPSLAYVQTKGKDMENGVGDADLYKFVDIGATYYFNKNMSTFVDYKVNLLSDDNKLNLNTDDIVAVGVMYQF</sequence>
<evidence type="ECO:0000256" key="7">
    <source>
        <dbReference type="ARBA" id="ARBA00023237"/>
    </source>
</evidence>
<keyword evidence="8" id="KW-0626">Porin</keyword>
<gene>
    <name evidence="10" type="primary">ompC2</name>
    <name evidence="10" type="ORF">ERHA53_09310</name>
</gene>
<evidence type="ECO:0000256" key="8">
    <source>
        <dbReference type="RuleBase" id="RU000469"/>
    </source>
</evidence>
<evidence type="ECO:0000256" key="2">
    <source>
        <dbReference type="ARBA" id="ARBA00007539"/>
    </source>
</evidence>
<feature type="signal peptide" evidence="9">
    <location>
        <begin position="1"/>
        <end position="22"/>
    </location>
</feature>
<dbReference type="InterPro" id="IPR023614">
    <property type="entry name" value="Porin_dom_sf"/>
</dbReference>
<dbReference type="InterPro" id="IPR001897">
    <property type="entry name" value="Porin_gammaproteobac"/>
</dbReference>
<reference evidence="10 11" key="1">
    <citation type="submission" date="2021-01" db="EMBL/GenBank/DDBJ databases">
        <title>Complete genome sequence of Erwinia rhapontici MAFF 311153.</title>
        <authorList>
            <person name="Morohoshi T."/>
            <person name="Someya N."/>
        </authorList>
    </citation>
    <scope>NUCLEOTIDE SEQUENCE [LARGE SCALE GENOMIC DNA]</scope>
    <source>
        <strain evidence="10 11">MAFF 311153</strain>
    </source>
</reference>
<accession>A0ABN6DI89</accession>
<dbReference type="RefSeq" id="WP_272952614.1">
    <property type="nucleotide sequence ID" value="NZ_AP024329.1"/>
</dbReference>
<dbReference type="Proteomes" id="UP000677515">
    <property type="component" value="Chromosome"/>
</dbReference>
<evidence type="ECO:0000256" key="3">
    <source>
        <dbReference type="ARBA" id="ARBA00022452"/>
    </source>
</evidence>
<dbReference type="PRINTS" id="PR00182">
    <property type="entry name" value="ECOLNEIPORIN"/>
</dbReference>
<comment type="subunit">
    <text evidence="8">Homotrimer.</text>
</comment>
<keyword evidence="7 8" id="KW-0998">Cell outer membrane</keyword>
<comment type="subcellular location">
    <subcellularLocation>
        <location evidence="1 8">Cell outer membrane</location>
        <topology evidence="1 8">Multi-pass membrane protein</topology>
    </subcellularLocation>
</comment>
<dbReference type="InterPro" id="IPR033900">
    <property type="entry name" value="Gram_neg_porin_domain"/>
</dbReference>
<keyword evidence="5 9" id="KW-0732">Signal</keyword>
<organism evidence="10 11">
    <name type="scientific">Erwinia rhapontici</name>
    <name type="common">Pectobacterium rhapontici</name>
    <dbReference type="NCBI Taxonomy" id="55212"/>
    <lineage>
        <taxon>Bacteria</taxon>
        <taxon>Pseudomonadati</taxon>
        <taxon>Pseudomonadota</taxon>
        <taxon>Gammaproteobacteria</taxon>
        <taxon>Enterobacterales</taxon>
        <taxon>Erwiniaceae</taxon>
        <taxon>Erwinia</taxon>
    </lineage>
</organism>
<keyword evidence="4 8" id="KW-0812">Transmembrane</keyword>
<keyword evidence="11" id="KW-1185">Reference proteome</keyword>
<evidence type="ECO:0000313" key="10">
    <source>
        <dbReference type="EMBL" id="BCQ33588.1"/>
    </source>
</evidence>
<dbReference type="PROSITE" id="PS00576">
    <property type="entry name" value="GRAM_NEG_PORIN"/>
    <property type="match status" value="1"/>
</dbReference>
<feature type="chain" id="PRO_5045036381" evidence="9">
    <location>
        <begin position="23"/>
        <end position="384"/>
    </location>
</feature>
<evidence type="ECO:0000256" key="1">
    <source>
        <dbReference type="ARBA" id="ARBA00004571"/>
    </source>
</evidence>
<dbReference type="Gene3D" id="2.40.160.10">
    <property type="entry name" value="Porin"/>
    <property type="match status" value="1"/>
</dbReference>
<dbReference type="SUPFAM" id="SSF56935">
    <property type="entry name" value="Porins"/>
    <property type="match status" value="1"/>
</dbReference>
<dbReference type="InterPro" id="IPR001702">
    <property type="entry name" value="Porin_Gram-ve"/>
</dbReference>
<dbReference type="CDD" id="cd00342">
    <property type="entry name" value="gram_neg_porins"/>
    <property type="match status" value="1"/>
</dbReference>
<dbReference type="PANTHER" id="PTHR34501">
    <property type="entry name" value="PROTEIN YDDL-RELATED"/>
    <property type="match status" value="1"/>
</dbReference>
<comment type="similarity">
    <text evidence="2 8">Belongs to the Gram-negative porin family.</text>
</comment>
<name>A0ABN6DI89_ERWRD</name>
<keyword evidence="3" id="KW-1134">Transmembrane beta strand</keyword>
<protein>
    <submittedName>
        <fullName evidence="10">Phosphoporin PhoE</fullName>
    </submittedName>
</protein>
<evidence type="ECO:0000256" key="6">
    <source>
        <dbReference type="ARBA" id="ARBA00023136"/>
    </source>
</evidence>
<evidence type="ECO:0000313" key="11">
    <source>
        <dbReference type="Proteomes" id="UP000677515"/>
    </source>
</evidence>
<evidence type="ECO:0000256" key="5">
    <source>
        <dbReference type="ARBA" id="ARBA00022729"/>
    </source>
</evidence>
<keyword evidence="6 8" id="KW-0472">Membrane</keyword>
<evidence type="ECO:0000256" key="4">
    <source>
        <dbReference type="ARBA" id="ARBA00022692"/>
    </source>
</evidence>
<keyword evidence="8" id="KW-0406">Ion transport</keyword>
<evidence type="ECO:0000256" key="9">
    <source>
        <dbReference type="SAM" id="SignalP"/>
    </source>
</evidence>
<dbReference type="InterPro" id="IPR013793">
    <property type="entry name" value="Porin_Gram-ve_CS"/>
</dbReference>
<dbReference type="EMBL" id="AP024329">
    <property type="protein sequence ID" value="BCQ33588.1"/>
    <property type="molecule type" value="Genomic_DNA"/>
</dbReference>